<proteinExistence type="predicted"/>
<dbReference type="InterPro" id="IPR036477">
    <property type="entry name" value="Formyl_transf_N_sf"/>
</dbReference>
<keyword evidence="4" id="KW-0808">Transferase</keyword>
<dbReference type="Gene3D" id="3.40.50.12230">
    <property type="match status" value="1"/>
</dbReference>
<feature type="domain" description="Formyl transferase N-terminal" evidence="2">
    <location>
        <begin position="79"/>
        <end position="193"/>
    </location>
</feature>
<evidence type="ECO:0000313" key="5">
    <source>
        <dbReference type="Proteomes" id="UP001595823"/>
    </source>
</evidence>
<dbReference type="PANTHER" id="PTHR11138">
    <property type="entry name" value="METHIONYL-TRNA FORMYLTRANSFERASE"/>
    <property type="match status" value="1"/>
</dbReference>
<dbReference type="SUPFAM" id="SSF50486">
    <property type="entry name" value="FMT C-terminal domain-like"/>
    <property type="match status" value="1"/>
</dbReference>
<sequence>MNDSTRLALVTGHEFGRRAFEGILSSEEYLAGRLEAPVMIGLPSSRAGGTVGYRSIADLAEQEGSDFHEAGDGSLIGLSDVLSSHEPHFILVIGWSRLVHPEILALPEELHGRDDGPRRSAGCVGMHPTRLPDGRGQAPIPWTVIKGRRETALSVFFLEAQADTGPLIAQHGLEVRTGETASSLFHRFAQVHGEAGSALARQLAARSVPAETQADDDASRWPKRRPDDGRIDHMMSVGEVDRLVRALLGPYPRAFAPIEGRNIPVRRVRRTVPGEASTVAEAAEDVVRFGCRDGVVELERDDRPRTSTQRPR</sequence>
<organism evidence="4 5">
    <name type="scientific">Salininema proteolyticum</name>
    <dbReference type="NCBI Taxonomy" id="1607685"/>
    <lineage>
        <taxon>Bacteria</taxon>
        <taxon>Bacillati</taxon>
        <taxon>Actinomycetota</taxon>
        <taxon>Actinomycetes</taxon>
        <taxon>Glycomycetales</taxon>
        <taxon>Glycomycetaceae</taxon>
        <taxon>Salininema</taxon>
    </lineage>
</organism>
<evidence type="ECO:0000256" key="1">
    <source>
        <dbReference type="SAM" id="MobiDB-lite"/>
    </source>
</evidence>
<comment type="caution">
    <text evidence="4">The sequence shown here is derived from an EMBL/GenBank/DDBJ whole genome shotgun (WGS) entry which is preliminary data.</text>
</comment>
<dbReference type="Pfam" id="PF02911">
    <property type="entry name" value="Formyl_trans_C"/>
    <property type="match status" value="1"/>
</dbReference>
<evidence type="ECO:0000259" key="3">
    <source>
        <dbReference type="Pfam" id="PF02911"/>
    </source>
</evidence>
<dbReference type="Proteomes" id="UP001595823">
    <property type="component" value="Unassembled WGS sequence"/>
</dbReference>
<dbReference type="Pfam" id="PF00551">
    <property type="entry name" value="Formyl_trans_N"/>
    <property type="match status" value="1"/>
</dbReference>
<reference evidence="5" key="1">
    <citation type="journal article" date="2019" name="Int. J. Syst. Evol. Microbiol.">
        <title>The Global Catalogue of Microorganisms (GCM) 10K type strain sequencing project: providing services to taxonomists for standard genome sequencing and annotation.</title>
        <authorList>
            <consortium name="The Broad Institute Genomics Platform"/>
            <consortium name="The Broad Institute Genome Sequencing Center for Infectious Disease"/>
            <person name="Wu L."/>
            <person name="Ma J."/>
        </authorList>
    </citation>
    <scope>NUCLEOTIDE SEQUENCE [LARGE SCALE GENOMIC DNA]</scope>
    <source>
        <strain evidence="5">IBRC-M 10908</strain>
    </source>
</reference>
<dbReference type="InterPro" id="IPR011034">
    <property type="entry name" value="Formyl_transferase-like_C_sf"/>
</dbReference>
<keyword evidence="5" id="KW-1185">Reference proteome</keyword>
<feature type="region of interest" description="Disordered" evidence="1">
    <location>
        <begin position="208"/>
        <end position="230"/>
    </location>
</feature>
<dbReference type="EMBL" id="JBHSDK010000024">
    <property type="protein sequence ID" value="MFC4336906.1"/>
    <property type="molecule type" value="Genomic_DNA"/>
</dbReference>
<dbReference type="EC" id="2.1.2.9" evidence="4"/>
<dbReference type="InterPro" id="IPR002376">
    <property type="entry name" value="Formyl_transf_N"/>
</dbReference>
<dbReference type="GO" id="GO:0004479">
    <property type="term" value="F:methionyl-tRNA formyltransferase activity"/>
    <property type="evidence" value="ECO:0007669"/>
    <property type="project" value="UniProtKB-EC"/>
</dbReference>
<evidence type="ECO:0000313" key="4">
    <source>
        <dbReference type="EMBL" id="MFC4336906.1"/>
    </source>
</evidence>
<accession>A0ABV8U259</accession>
<dbReference type="RefSeq" id="WP_380623319.1">
    <property type="nucleotide sequence ID" value="NZ_JBHSDK010000024.1"/>
</dbReference>
<dbReference type="InterPro" id="IPR005793">
    <property type="entry name" value="Formyl_trans_C"/>
</dbReference>
<feature type="compositionally biased region" description="Basic and acidic residues" evidence="1">
    <location>
        <begin position="217"/>
        <end position="230"/>
    </location>
</feature>
<evidence type="ECO:0000259" key="2">
    <source>
        <dbReference type="Pfam" id="PF00551"/>
    </source>
</evidence>
<name>A0ABV8U259_9ACTN</name>
<dbReference type="SUPFAM" id="SSF53328">
    <property type="entry name" value="Formyltransferase"/>
    <property type="match status" value="1"/>
</dbReference>
<protein>
    <submittedName>
        <fullName evidence="4">Methionyl-tRNA formyltransferase</fullName>
        <ecNumber evidence="4">2.1.2.9</ecNumber>
    </submittedName>
</protein>
<dbReference type="PANTHER" id="PTHR11138:SF5">
    <property type="entry name" value="METHIONYL-TRNA FORMYLTRANSFERASE, MITOCHONDRIAL"/>
    <property type="match status" value="1"/>
</dbReference>
<feature type="domain" description="Formyl transferase C-terminal" evidence="3">
    <location>
        <begin position="225"/>
        <end position="299"/>
    </location>
</feature>
<gene>
    <name evidence="4" type="ORF">ACFPET_17020</name>
</gene>